<organism evidence="13 14">
    <name type="scientific">Pomacea canaliculata</name>
    <name type="common">Golden apple snail</name>
    <dbReference type="NCBI Taxonomy" id="400727"/>
    <lineage>
        <taxon>Eukaryota</taxon>
        <taxon>Metazoa</taxon>
        <taxon>Spiralia</taxon>
        <taxon>Lophotrochozoa</taxon>
        <taxon>Mollusca</taxon>
        <taxon>Gastropoda</taxon>
        <taxon>Caenogastropoda</taxon>
        <taxon>Architaenioglossa</taxon>
        <taxon>Ampullarioidea</taxon>
        <taxon>Ampullariidae</taxon>
        <taxon>Pomacea</taxon>
    </lineage>
</organism>
<dbReference type="Pfam" id="PF00027">
    <property type="entry name" value="cNMP_binding"/>
    <property type="match status" value="1"/>
</dbReference>
<dbReference type="CDD" id="cd00038">
    <property type="entry name" value="CAP_ED"/>
    <property type="match status" value="1"/>
</dbReference>
<dbReference type="GO" id="GO:0051453">
    <property type="term" value="P:regulation of intracellular pH"/>
    <property type="evidence" value="ECO:0007669"/>
    <property type="project" value="TreeGrafter"/>
</dbReference>
<keyword evidence="7" id="KW-0406">Ion transport</keyword>
<feature type="compositionally biased region" description="Basic and acidic residues" evidence="10">
    <location>
        <begin position="1212"/>
        <end position="1224"/>
    </location>
</feature>
<feature type="transmembrane region" description="Helical" evidence="11">
    <location>
        <begin position="325"/>
        <end position="347"/>
    </location>
</feature>
<evidence type="ECO:0000256" key="8">
    <source>
        <dbReference type="ARBA" id="ARBA00023136"/>
    </source>
</evidence>
<dbReference type="GO" id="GO:0098719">
    <property type="term" value="P:sodium ion import across plasma membrane"/>
    <property type="evidence" value="ECO:0007669"/>
    <property type="project" value="TreeGrafter"/>
</dbReference>
<gene>
    <name evidence="13" type="ORF">C0Q70_04567</name>
</gene>
<keyword evidence="9" id="KW-0739">Sodium transport</keyword>
<feature type="transmembrane region" description="Helical" evidence="11">
    <location>
        <begin position="133"/>
        <end position="156"/>
    </location>
</feature>
<evidence type="ECO:0000313" key="14">
    <source>
        <dbReference type="Proteomes" id="UP000245119"/>
    </source>
</evidence>
<comment type="caution">
    <text evidence="13">The sequence shown here is derived from an EMBL/GenBank/DDBJ whole genome shotgun (WGS) entry which is preliminary data.</text>
</comment>
<dbReference type="GO" id="GO:0015386">
    <property type="term" value="F:potassium:proton antiporter activity"/>
    <property type="evidence" value="ECO:0007669"/>
    <property type="project" value="TreeGrafter"/>
</dbReference>
<dbReference type="GO" id="GO:0015385">
    <property type="term" value="F:sodium:proton antiporter activity"/>
    <property type="evidence" value="ECO:0007669"/>
    <property type="project" value="InterPro"/>
</dbReference>
<dbReference type="InterPro" id="IPR027359">
    <property type="entry name" value="Volt_channel_dom_sf"/>
</dbReference>
<dbReference type="InterPro" id="IPR006153">
    <property type="entry name" value="Cation/H_exchanger_TM"/>
</dbReference>
<feature type="transmembrane region" description="Helical" evidence="11">
    <location>
        <begin position="396"/>
        <end position="414"/>
    </location>
</feature>
<dbReference type="Pfam" id="PF00999">
    <property type="entry name" value="Na_H_Exchanger"/>
    <property type="match status" value="1"/>
</dbReference>
<feature type="compositionally biased region" description="Basic and acidic residues" evidence="10">
    <location>
        <begin position="1497"/>
        <end position="1513"/>
    </location>
</feature>
<dbReference type="PANTHER" id="PTHR10110:SF86">
    <property type="entry name" value="SODIUM_HYDROGEN EXCHANGER 7"/>
    <property type="match status" value="1"/>
</dbReference>
<evidence type="ECO:0000313" key="13">
    <source>
        <dbReference type="EMBL" id="PVD33314.1"/>
    </source>
</evidence>
<feature type="transmembrane region" description="Helical" evidence="11">
    <location>
        <begin position="359"/>
        <end position="384"/>
    </location>
</feature>
<name>A0A2T7PIS6_POMCA</name>
<keyword evidence="2" id="KW-0813">Transport</keyword>
<dbReference type="OrthoDB" id="441412at2759"/>
<evidence type="ECO:0000256" key="10">
    <source>
        <dbReference type="SAM" id="MobiDB-lite"/>
    </source>
</evidence>
<feature type="transmembrane region" description="Helical" evidence="11">
    <location>
        <begin position="235"/>
        <end position="254"/>
    </location>
</feature>
<dbReference type="InterPro" id="IPR018490">
    <property type="entry name" value="cNMP-bd_dom_sf"/>
</dbReference>
<feature type="region of interest" description="Disordered" evidence="10">
    <location>
        <begin position="1492"/>
        <end position="1513"/>
    </location>
</feature>
<dbReference type="Proteomes" id="UP000245119">
    <property type="component" value="Linkage Group LG3"/>
</dbReference>
<evidence type="ECO:0000256" key="7">
    <source>
        <dbReference type="ARBA" id="ARBA00023065"/>
    </source>
</evidence>
<accession>A0A2T7PIS6</accession>
<feature type="transmembrane region" description="Helical" evidence="11">
    <location>
        <begin position="434"/>
        <end position="459"/>
    </location>
</feature>
<dbReference type="InterPro" id="IPR014710">
    <property type="entry name" value="RmlC-like_jellyroll"/>
</dbReference>
<dbReference type="Gene3D" id="2.60.120.10">
    <property type="entry name" value="Jelly Rolls"/>
    <property type="match status" value="1"/>
</dbReference>
<comment type="subcellular location">
    <subcellularLocation>
        <location evidence="1">Cell membrane</location>
        <topology evidence="1">Multi-pass membrane protein</topology>
    </subcellularLocation>
</comment>
<keyword evidence="8 11" id="KW-0472">Membrane</keyword>
<keyword evidence="6" id="KW-0915">Sodium</keyword>
<dbReference type="PANTHER" id="PTHR10110">
    <property type="entry name" value="SODIUM/HYDROGEN EXCHANGER"/>
    <property type="match status" value="1"/>
</dbReference>
<feature type="transmembrane region" description="Helical" evidence="11">
    <location>
        <begin position="102"/>
        <end position="121"/>
    </location>
</feature>
<reference evidence="13 14" key="1">
    <citation type="submission" date="2018-04" db="EMBL/GenBank/DDBJ databases">
        <title>The genome of golden apple snail Pomacea canaliculata provides insight into stress tolerance and invasive adaptation.</title>
        <authorList>
            <person name="Liu C."/>
            <person name="Liu B."/>
            <person name="Ren Y."/>
            <person name="Zhang Y."/>
            <person name="Wang H."/>
            <person name="Li S."/>
            <person name="Jiang F."/>
            <person name="Yin L."/>
            <person name="Zhang G."/>
            <person name="Qian W."/>
            <person name="Fan W."/>
        </authorList>
    </citation>
    <scope>NUCLEOTIDE SEQUENCE [LARGE SCALE GENOMIC DNA]</scope>
    <source>
        <strain evidence="13">SZHN2017</strain>
        <tissue evidence="13">Muscle</tissue>
    </source>
</reference>
<keyword evidence="4 11" id="KW-0812">Transmembrane</keyword>
<feature type="domain" description="Cyclic nucleotide-binding" evidence="12">
    <location>
        <begin position="942"/>
        <end position="1047"/>
    </location>
</feature>
<dbReference type="GO" id="GO:0005886">
    <property type="term" value="C:plasma membrane"/>
    <property type="evidence" value="ECO:0007669"/>
    <property type="project" value="UniProtKB-SubCell"/>
</dbReference>
<feature type="transmembrane region" description="Helical" evidence="11">
    <location>
        <begin position="712"/>
        <end position="731"/>
    </location>
</feature>
<evidence type="ECO:0000256" key="11">
    <source>
        <dbReference type="SAM" id="Phobius"/>
    </source>
</evidence>
<evidence type="ECO:0000256" key="2">
    <source>
        <dbReference type="ARBA" id="ARBA00022448"/>
    </source>
</evidence>
<evidence type="ECO:0000256" key="4">
    <source>
        <dbReference type="ARBA" id="ARBA00022692"/>
    </source>
</evidence>
<evidence type="ECO:0000256" key="3">
    <source>
        <dbReference type="ARBA" id="ARBA00022475"/>
    </source>
</evidence>
<keyword evidence="3" id="KW-1003">Cell membrane</keyword>
<keyword evidence="14" id="KW-1185">Reference proteome</keyword>
<dbReference type="SUPFAM" id="SSF51206">
    <property type="entry name" value="cAMP-binding domain-like"/>
    <property type="match status" value="1"/>
</dbReference>
<dbReference type="InterPro" id="IPR000595">
    <property type="entry name" value="cNMP-bd_dom"/>
</dbReference>
<dbReference type="Gene3D" id="1.20.120.350">
    <property type="entry name" value="Voltage-gated potassium channels. Chain C"/>
    <property type="match status" value="1"/>
</dbReference>
<feature type="transmembrane region" description="Helical" evidence="11">
    <location>
        <begin position="73"/>
        <end position="90"/>
    </location>
</feature>
<dbReference type="EMBL" id="PZQS01000003">
    <property type="protein sequence ID" value="PVD33314.1"/>
    <property type="molecule type" value="Genomic_DNA"/>
</dbReference>
<evidence type="ECO:0000256" key="9">
    <source>
        <dbReference type="ARBA" id="ARBA00023201"/>
    </source>
</evidence>
<keyword evidence="5 11" id="KW-1133">Transmembrane helix</keyword>
<dbReference type="InterPro" id="IPR018422">
    <property type="entry name" value="Cation/H_exchanger_CPA1"/>
</dbReference>
<feature type="transmembrane region" description="Helical" evidence="11">
    <location>
        <begin position="644"/>
        <end position="668"/>
    </location>
</feature>
<evidence type="ECO:0000256" key="1">
    <source>
        <dbReference type="ARBA" id="ARBA00004651"/>
    </source>
</evidence>
<protein>
    <recommendedName>
        <fullName evidence="12">Cyclic nucleotide-binding domain-containing protein</fullName>
    </recommendedName>
</protein>
<evidence type="ECO:0000259" key="12">
    <source>
        <dbReference type="PROSITE" id="PS50042"/>
    </source>
</evidence>
<feature type="compositionally biased region" description="Basic residues" evidence="10">
    <location>
        <begin position="1245"/>
        <end position="1255"/>
    </location>
</feature>
<evidence type="ECO:0000256" key="5">
    <source>
        <dbReference type="ARBA" id="ARBA00022989"/>
    </source>
</evidence>
<evidence type="ECO:0000256" key="6">
    <source>
        <dbReference type="ARBA" id="ARBA00023053"/>
    </source>
</evidence>
<feature type="region of interest" description="Disordered" evidence="10">
    <location>
        <begin position="1208"/>
        <end position="1258"/>
    </location>
</feature>
<feature type="transmembrane region" description="Helical" evidence="11">
    <location>
        <begin position="43"/>
        <end position="61"/>
    </location>
</feature>
<feature type="region of interest" description="Disordered" evidence="10">
    <location>
        <begin position="1392"/>
        <end position="1413"/>
    </location>
</feature>
<sequence>MTVTTTSADVTAATTDNITTDSFNFSQTNATTQRSEDHENSNYILVIFGGFVIGALVRQVLGSARVPLPHTAILQALGVVAAWVATRWPVLMHVVDLRELELGALVHLFLPLLLFQPAFNAELHVLRVTFNQIVVLAFGAFLITAGVTLVLVLWVLNYDWPLRVVCVFCTVLAITDPSVQDFVTRCTGTSDETSGMLLGESLVTPIAAILVNKFVSFAVPEDVYTGSVLVGDLGYMLLTPLLAVLIAKVTAAWLQRIFNDAIMEITVVIVAVHLSSLVCSLVESSKNNGQIVNNELDWTMKSKYRKKNNTRNEDEGRRQKTGGRFLLVLKDLIVSFTFLSVGILTFFRITEETNPLTVLAYSFALFVTICVGRTVALILLSPLLRRFGHFESLRHMFVVMCGGGRGALILTMGLDIATPHHYPLNKQHIANTIFIHVSVIVLLSQVIGFAALGSLLGFFSDDAQSARRKLEKRNILRILEKLRLSSISVLKLDKYIADADWEVVEKSTQLDSLGEDAKKRRCCCRAVTSVPDAGDGVVPLGLQDGQASSESTVSFERQRTKQRNSAIRKLLQAEKMAYWQMFTQGLLSKSAVQRLLVWADAARNQEGCYIDEKRDEVAKKIEKQKYPGSVEEAERRRSKYTRRLTSAVAYIFHACDAVLTTTALVVEFVPSMAALRKGLFIYNACYVGIFCMVVMGEIFVFRRKFFSDLWHVSGLVCMCLGLFDALILSTVDNMQQSDHAHSRSSLTGAEMEFLRVFVIITRYFRLYKVLEITPAALSLLLRLLDYRMGRRVIWGYDLARGYVMGEGEVMRQLGEVADGDSSLAADIRRHCTQSRLRVIRSMGLLQMRHPGVAGRVKTRYAACIVLNSKRDVIKEMGEEGLLEDTDIKLLLKNVELKMKKLANSAPRVPEVGLSDIVSNLPWVCGDSSLHDFIIQHGQVLTLDADQVLVEEGCPPGDIYVIISGVAKVEVGSRLQPEAGGEQDEAADYMTTGNVIGEYSLVTRSPMAHSVRAFTQLKVLFLNADTMRTAMSLTSEVEDNRRERNDENEELPSLEYRLWRAVATRIAYKVLLDEPAFMRVHKHGLRMRLADAYLVDGEERTEVIRDSTMSDLILVHGIAPRLACTHPRLIFGLFPQRAELLAPPAICSLRMTHGLVTCPVLSLSHDTSSDSNARAILFIVPAGGDSPAPRHVLRSPASASGSLAFNNTHKKKMHEEPAPPLDRRHSVCAPSGPARGTSSSNVLLPRRTRRSLHSKRNSSPAVLDEHFVGGWDSLGAAALASSPASPLSHRANHEPHATHVSEYSSFALRFPRTLWGSIGEEHSRHRLYLPRPSLTSLSIDSVEEEDGDSSSRQGDASSAYYSPALSPASLSPVLGSGTWNFFADNKGSASIASSSLSHLDDSSPQTAPRSQKRGIFHRLFKSRGRHTDPPSASKSSPNQVAEFSLAVLNEKDTEAKTHLHPKQDECEVTYLNPCYLPSYGELTLSVVEQNSTGLDNPAFRETELTAEGPEKENE</sequence>
<dbReference type="PROSITE" id="PS50042">
    <property type="entry name" value="CNMP_BINDING_3"/>
    <property type="match status" value="1"/>
</dbReference>
<feature type="transmembrane region" description="Helical" evidence="11">
    <location>
        <begin position="680"/>
        <end position="700"/>
    </location>
</feature>
<proteinExistence type="predicted"/>